<keyword evidence="9" id="KW-0675">Receptor</keyword>
<comment type="caution">
    <text evidence="12">The sequence shown here is derived from an EMBL/GenBank/DDBJ whole genome shotgun (WGS) entry which is preliminary data.</text>
</comment>
<comment type="similarity">
    <text evidence="2">Belongs to the RLP family.</text>
</comment>
<sequence length="222" mass="25146">MKEWVNFFYYEHAITITSKGLKNDLAKILNFLTLIDFSCNNFSGPIPKEMGDLKSLYLLNLLSNAFTGEIPSFGNMRQLEYLDLSQNKRSGQIPQQLAKLNFLAFLDLSNNQFTGKIPVGTQISTSPRDSFTGNKGLWGPPLMVDNKARLSPPPTFKGSHPNSTNEIDWDLISIEIGFAFGFAVAVGSLVFFKRWSKWYYRATYKILVKIFPLLEERIGPLC</sequence>
<dbReference type="PANTHER" id="PTHR48063">
    <property type="entry name" value="LRR RECEPTOR-LIKE KINASE"/>
    <property type="match status" value="1"/>
</dbReference>
<evidence type="ECO:0000256" key="2">
    <source>
        <dbReference type="ARBA" id="ARBA00009592"/>
    </source>
</evidence>
<evidence type="ECO:0000256" key="7">
    <source>
        <dbReference type="ARBA" id="ARBA00022989"/>
    </source>
</evidence>
<dbReference type="STRING" id="3750.A0A498K1I5"/>
<evidence type="ECO:0000256" key="8">
    <source>
        <dbReference type="ARBA" id="ARBA00023136"/>
    </source>
</evidence>
<evidence type="ECO:0000256" key="11">
    <source>
        <dbReference type="SAM" id="Phobius"/>
    </source>
</evidence>
<evidence type="ECO:0000256" key="5">
    <source>
        <dbReference type="ARBA" id="ARBA00022729"/>
    </source>
</evidence>
<keyword evidence="6" id="KW-0677">Repeat</keyword>
<name>A0A498K1I5_MALDO</name>
<evidence type="ECO:0000313" key="12">
    <source>
        <dbReference type="EMBL" id="RXI01451.1"/>
    </source>
</evidence>
<evidence type="ECO:0000256" key="3">
    <source>
        <dbReference type="ARBA" id="ARBA00022614"/>
    </source>
</evidence>
<dbReference type="EMBL" id="RDQH01000330">
    <property type="protein sequence ID" value="RXI01451.1"/>
    <property type="molecule type" value="Genomic_DNA"/>
</dbReference>
<evidence type="ECO:0000256" key="4">
    <source>
        <dbReference type="ARBA" id="ARBA00022692"/>
    </source>
</evidence>
<organism evidence="12 13">
    <name type="scientific">Malus domestica</name>
    <name type="common">Apple</name>
    <name type="synonym">Pyrus malus</name>
    <dbReference type="NCBI Taxonomy" id="3750"/>
    <lineage>
        <taxon>Eukaryota</taxon>
        <taxon>Viridiplantae</taxon>
        <taxon>Streptophyta</taxon>
        <taxon>Embryophyta</taxon>
        <taxon>Tracheophyta</taxon>
        <taxon>Spermatophyta</taxon>
        <taxon>Magnoliopsida</taxon>
        <taxon>eudicotyledons</taxon>
        <taxon>Gunneridae</taxon>
        <taxon>Pentapetalae</taxon>
        <taxon>rosids</taxon>
        <taxon>fabids</taxon>
        <taxon>Rosales</taxon>
        <taxon>Rosaceae</taxon>
        <taxon>Amygdaloideae</taxon>
        <taxon>Maleae</taxon>
        <taxon>Malus</taxon>
    </lineage>
</organism>
<gene>
    <name evidence="12" type="ORF">DVH24_014800</name>
</gene>
<evidence type="ECO:0000256" key="10">
    <source>
        <dbReference type="ARBA" id="ARBA00023180"/>
    </source>
</evidence>
<proteinExistence type="inferred from homology"/>
<dbReference type="Gene3D" id="3.80.10.10">
    <property type="entry name" value="Ribonuclease Inhibitor"/>
    <property type="match status" value="1"/>
</dbReference>
<dbReference type="FunFam" id="3.80.10.10:FF:000111">
    <property type="entry name" value="LRR receptor-like serine/threonine-protein kinase ERECTA"/>
    <property type="match status" value="1"/>
</dbReference>
<keyword evidence="10" id="KW-0325">Glycoprotein</keyword>
<evidence type="ECO:0000256" key="1">
    <source>
        <dbReference type="ARBA" id="ARBA00004479"/>
    </source>
</evidence>
<dbReference type="AlphaFoldDB" id="A0A498K1I5"/>
<dbReference type="Pfam" id="PF00560">
    <property type="entry name" value="LRR_1"/>
    <property type="match status" value="1"/>
</dbReference>
<keyword evidence="13" id="KW-1185">Reference proteome</keyword>
<dbReference type="GO" id="GO:0016020">
    <property type="term" value="C:membrane"/>
    <property type="evidence" value="ECO:0007669"/>
    <property type="project" value="UniProtKB-SubCell"/>
</dbReference>
<reference evidence="12 13" key="1">
    <citation type="submission" date="2018-10" db="EMBL/GenBank/DDBJ databases">
        <title>A high-quality apple genome assembly.</title>
        <authorList>
            <person name="Hu J."/>
        </authorList>
    </citation>
    <scope>NUCLEOTIDE SEQUENCE [LARGE SCALE GENOMIC DNA]</scope>
    <source>
        <strain evidence="13">cv. HFTH1</strain>
        <tissue evidence="12">Young leaf</tissue>
    </source>
</reference>
<evidence type="ECO:0000256" key="9">
    <source>
        <dbReference type="ARBA" id="ARBA00023170"/>
    </source>
</evidence>
<dbReference type="InterPro" id="IPR032675">
    <property type="entry name" value="LRR_dom_sf"/>
</dbReference>
<evidence type="ECO:0000313" key="13">
    <source>
        <dbReference type="Proteomes" id="UP000290289"/>
    </source>
</evidence>
<dbReference type="PANTHER" id="PTHR48063:SF96">
    <property type="entry name" value="LEUCINE-RICH REPEAT-CONTAINING N-TERMINAL PLANT-TYPE DOMAIN-CONTAINING PROTEIN"/>
    <property type="match status" value="1"/>
</dbReference>
<keyword evidence="7 11" id="KW-1133">Transmembrane helix</keyword>
<protein>
    <submittedName>
        <fullName evidence="12">Uncharacterized protein</fullName>
    </submittedName>
</protein>
<evidence type="ECO:0000256" key="6">
    <source>
        <dbReference type="ARBA" id="ARBA00022737"/>
    </source>
</evidence>
<accession>A0A498K1I5</accession>
<dbReference type="Pfam" id="PF13855">
    <property type="entry name" value="LRR_8"/>
    <property type="match status" value="1"/>
</dbReference>
<keyword evidence="8 11" id="KW-0472">Membrane</keyword>
<keyword evidence="5" id="KW-0732">Signal</keyword>
<keyword evidence="4 11" id="KW-0812">Transmembrane</keyword>
<dbReference type="InterPro" id="IPR046956">
    <property type="entry name" value="RLP23-like"/>
</dbReference>
<feature type="transmembrane region" description="Helical" evidence="11">
    <location>
        <begin position="171"/>
        <end position="192"/>
    </location>
</feature>
<keyword evidence="3" id="KW-0433">Leucine-rich repeat</keyword>
<dbReference type="SUPFAM" id="SSF52058">
    <property type="entry name" value="L domain-like"/>
    <property type="match status" value="1"/>
</dbReference>
<dbReference type="Proteomes" id="UP000290289">
    <property type="component" value="Chromosome 4"/>
</dbReference>
<dbReference type="InterPro" id="IPR001611">
    <property type="entry name" value="Leu-rich_rpt"/>
</dbReference>
<comment type="subcellular location">
    <subcellularLocation>
        <location evidence="1">Membrane</location>
        <topology evidence="1">Single-pass type I membrane protein</topology>
    </subcellularLocation>
</comment>